<reference evidence="3" key="1">
    <citation type="submission" date="2020-05" db="EMBL/GenBank/DDBJ databases">
        <title>Mycena genomes resolve the evolution of fungal bioluminescence.</title>
        <authorList>
            <person name="Tsai I.J."/>
        </authorList>
    </citation>
    <scope>NUCLEOTIDE SEQUENCE</scope>
    <source>
        <strain evidence="3">160909Yilan</strain>
    </source>
</reference>
<keyword evidence="4" id="KW-1185">Reference proteome</keyword>
<organism evidence="3 4">
    <name type="scientific">Mycena sanguinolenta</name>
    <dbReference type="NCBI Taxonomy" id="230812"/>
    <lineage>
        <taxon>Eukaryota</taxon>
        <taxon>Fungi</taxon>
        <taxon>Dikarya</taxon>
        <taxon>Basidiomycota</taxon>
        <taxon>Agaricomycotina</taxon>
        <taxon>Agaricomycetes</taxon>
        <taxon>Agaricomycetidae</taxon>
        <taxon>Agaricales</taxon>
        <taxon>Marasmiineae</taxon>
        <taxon>Mycenaceae</taxon>
        <taxon>Mycena</taxon>
    </lineage>
</organism>
<feature type="transmembrane region" description="Helical" evidence="2">
    <location>
        <begin position="49"/>
        <end position="72"/>
    </location>
</feature>
<dbReference type="AlphaFoldDB" id="A0A8H7CQR6"/>
<dbReference type="Proteomes" id="UP000623467">
    <property type="component" value="Unassembled WGS sequence"/>
</dbReference>
<keyword evidence="2" id="KW-1133">Transmembrane helix</keyword>
<proteinExistence type="predicted"/>
<evidence type="ECO:0000256" key="1">
    <source>
        <dbReference type="SAM" id="MobiDB-lite"/>
    </source>
</evidence>
<comment type="caution">
    <text evidence="3">The sequence shown here is derived from an EMBL/GenBank/DDBJ whole genome shotgun (WGS) entry which is preliminary data.</text>
</comment>
<feature type="transmembrane region" description="Helical" evidence="2">
    <location>
        <begin position="15"/>
        <end position="37"/>
    </location>
</feature>
<dbReference type="OrthoDB" id="2999827at2759"/>
<protein>
    <submittedName>
        <fullName evidence="3">Uncharacterized protein</fullName>
    </submittedName>
</protein>
<keyword evidence="2" id="KW-0812">Transmembrane</keyword>
<keyword evidence="2" id="KW-0472">Membrane</keyword>
<evidence type="ECO:0000313" key="4">
    <source>
        <dbReference type="Proteomes" id="UP000623467"/>
    </source>
</evidence>
<gene>
    <name evidence="3" type="ORF">MSAN_01808400</name>
</gene>
<dbReference type="PANTHER" id="PTHR40465:SF1">
    <property type="entry name" value="DUF6534 DOMAIN-CONTAINING PROTEIN"/>
    <property type="match status" value="1"/>
</dbReference>
<sequence length="355" mass="39288">MSLPLPALDNLTGCILIATWASSLLYMLEIIQGLYYFRHFQHDDWKSKTLVTVALVVDSLSFIGDYICVYEYTITHAGDLGYLATIHWPLPLYGFTTGVLGALVQTFLVSRYWRFTHKTVIATFLALAIITSCGSVFACSVMLILYPSFETRGKFKIPMACVSHHLQKFMHSRTLRVLCNFNLLRLWLVTEVVVDSGITSVLLWEFRKAEGILTETRGCVMWQFVYLLGSGTSSALDRLKGGNNSERGDGRDARCWGSDGSPSCPYTPSDASTSSLWFASPCAQIGLLFTISQLSNLNVRKSEKSFSTTGTSSGPETSSSEREPPTLTTWATDDPYGNHVHNTFRSTVQAGSAQS</sequence>
<dbReference type="EMBL" id="JACAZH010000018">
    <property type="protein sequence ID" value="KAF7346705.1"/>
    <property type="molecule type" value="Genomic_DNA"/>
</dbReference>
<evidence type="ECO:0000256" key="2">
    <source>
        <dbReference type="SAM" id="Phobius"/>
    </source>
</evidence>
<accession>A0A8H7CQR6</accession>
<feature type="region of interest" description="Disordered" evidence="1">
    <location>
        <begin position="305"/>
        <end position="355"/>
    </location>
</feature>
<feature type="transmembrane region" description="Helical" evidence="2">
    <location>
        <begin position="92"/>
        <end position="113"/>
    </location>
</feature>
<feature type="transmembrane region" description="Helical" evidence="2">
    <location>
        <begin position="120"/>
        <end position="146"/>
    </location>
</feature>
<dbReference type="PANTHER" id="PTHR40465">
    <property type="entry name" value="CHROMOSOME 1, WHOLE GENOME SHOTGUN SEQUENCE"/>
    <property type="match status" value="1"/>
</dbReference>
<name>A0A8H7CQR6_9AGAR</name>
<feature type="compositionally biased region" description="Polar residues" evidence="1">
    <location>
        <begin position="340"/>
        <end position="355"/>
    </location>
</feature>
<feature type="compositionally biased region" description="Low complexity" evidence="1">
    <location>
        <begin position="305"/>
        <end position="318"/>
    </location>
</feature>
<evidence type="ECO:0000313" key="3">
    <source>
        <dbReference type="EMBL" id="KAF7346705.1"/>
    </source>
</evidence>
<feature type="region of interest" description="Disordered" evidence="1">
    <location>
        <begin position="238"/>
        <end position="261"/>
    </location>
</feature>